<feature type="region of interest" description="Disordered" evidence="3">
    <location>
        <begin position="1"/>
        <end position="77"/>
    </location>
</feature>
<dbReference type="InterPro" id="IPR021133">
    <property type="entry name" value="HEAT_type_2"/>
</dbReference>
<protein>
    <submittedName>
        <fullName evidence="5">Armadillo-type protein</fullName>
    </submittedName>
</protein>
<keyword evidence="1" id="KW-0677">Repeat</keyword>
<proteinExistence type="predicted"/>
<dbReference type="EMBL" id="JAEFCI010009987">
    <property type="protein sequence ID" value="KAG5457495.1"/>
    <property type="molecule type" value="Genomic_DNA"/>
</dbReference>
<dbReference type="OrthoDB" id="5417584at2759"/>
<dbReference type="Proteomes" id="UP000673691">
    <property type="component" value="Unassembled WGS sequence"/>
</dbReference>
<comment type="caution">
    <text evidence="5">The sequence shown here is derived from an EMBL/GenBank/DDBJ whole genome shotgun (WGS) entry which is preliminary data.</text>
</comment>
<feature type="compositionally biased region" description="Basic and acidic residues" evidence="3">
    <location>
        <begin position="40"/>
        <end position="50"/>
    </location>
</feature>
<dbReference type="SUPFAM" id="SSF48371">
    <property type="entry name" value="ARM repeat"/>
    <property type="match status" value="1"/>
</dbReference>
<dbReference type="GO" id="GO:0005829">
    <property type="term" value="C:cytosol"/>
    <property type="evidence" value="ECO:0007669"/>
    <property type="project" value="TreeGrafter"/>
</dbReference>
<evidence type="ECO:0000256" key="3">
    <source>
        <dbReference type="SAM" id="MobiDB-lite"/>
    </source>
</evidence>
<dbReference type="Pfam" id="PF24984">
    <property type="entry name" value="HEAT_EF3_GNC1"/>
    <property type="match status" value="1"/>
</dbReference>
<gene>
    <name evidence="5" type="ORF">BJ554DRAFT_2469</name>
</gene>
<evidence type="ECO:0000313" key="6">
    <source>
        <dbReference type="Proteomes" id="UP000673691"/>
    </source>
</evidence>
<reference evidence="5 6" key="1">
    <citation type="journal article" name="Sci. Rep.">
        <title>Genome-scale phylogenetic analyses confirm Olpidium as the closest living zoosporic fungus to the non-flagellated, terrestrial fungi.</title>
        <authorList>
            <person name="Chang Y."/>
            <person name="Rochon D."/>
            <person name="Sekimoto S."/>
            <person name="Wang Y."/>
            <person name="Chovatia M."/>
            <person name="Sandor L."/>
            <person name="Salamov A."/>
            <person name="Grigoriev I.V."/>
            <person name="Stajich J.E."/>
            <person name="Spatafora J.W."/>
        </authorList>
    </citation>
    <scope>NUCLEOTIDE SEQUENCE [LARGE SCALE GENOMIC DNA]</scope>
    <source>
        <strain evidence="5">S191</strain>
    </source>
</reference>
<sequence>MITGVVKAKRPASGASRASSSSFGPSRPVAGGQRCVLRFSDFRPRPDRPGRPAPADRPGRPAPAARRPPPGEEDSTCVVWPPFRKLPPAVAAPACVPRSRGTGSARPNGVVAVVEAVLGFAADPGTAALRVNQVCHGRRWPPLALHAGPVARNAKSQPEHERSLRQFEDALDSKKSREAAFACLWSLSKVGFEPYILALFPKLLEHLGDKDGLVRDSALAALKALESSVSTYAVSEFVTALFVGLSEQQRWQTKTGTLALLSSFASTSPTQIRSLLPQVIPHLSNAMWDTKSEVKVAAKECLTKMCTLIGNPDIENVVPEIVDSIVNPDRVPEVIDLLGLTTFVKKMEAPTLTIMVPLLIRALVERSVPLRRKTGLIIESMCKLVDDPEIVAPFLPSLLPCLKKTEDETADPDCLEVLQQLAAGGSDSFCLQVASMMATLKAIVSVGEFVPSYYFPLLSYAASIAETLV</sequence>
<dbReference type="Gene3D" id="1.25.10.10">
    <property type="entry name" value="Leucine-rich Repeat Variant"/>
    <property type="match status" value="1"/>
</dbReference>
<evidence type="ECO:0000259" key="4">
    <source>
        <dbReference type="SMART" id="SM01349"/>
    </source>
</evidence>
<name>A0A8H7ZQR7_9FUNG</name>
<organism evidence="5 6">
    <name type="scientific">Olpidium bornovanus</name>
    <dbReference type="NCBI Taxonomy" id="278681"/>
    <lineage>
        <taxon>Eukaryota</taxon>
        <taxon>Fungi</taxon>
        <taxon>Fungi incertae sedis</taxon>
        <taxon>Olpidiomycota</taxon>
        <taxon>Olpidiomycotina</taxon>
        <taxon>Olpidiomycetes</taxon>
        <taxon>Olpidiales</taxon>
        <taxon>Olpidiaceae</taxon>
        <taxon>Olpidium</taxon>
    </lineage>
</organism>
<dbReference type="PANTHER" id="PTHR23346">
    <property type="entry name" value="TRANSLATIONAL ACTIVATOR GCN1-RELATED"/>
    <property type="match status" value="1"/>
</dbReference>
<dbReference type="SMART" id="SM01349">
    <property type="entry name" value="TOG"/>
    <property type="match status" value="1"/>
</dbReference>
<dbReference type="InterPro" id="IPR016024">
    <property type="entry name" value="ARM-type_fold"/>
</dbReference>
<dbReference type="PROSITE" id="PS50077">
    <property type="entry name" value="HEAT_REPEAT"/>
    <property type="match status" value="2"/>
</dbReference>
<dbReference type="InterPro" id="IPR011989">
    <property type="entry name" value="ARM-like"/>
</dbReference>
<dbReference type="GO" id="GO:0019887">
    <property type="term" value="F:protein kinase regulator activity"/>
    <property type="evidence" value="ECO:0007669"/>
    <property type="project" value="TreeGrafter"/>
</dbReference>
<feature type="repeat" description="HEAT" evidence="2">
    <location>
        <begin position="199"/>
        <end position="237"/>
    </location>
</feature>
<dbReference type="GO" id="GO:0034198">
    <property type="term" value="P:cellular response to amino acid starvation"/>
    <property type="evidence" value="ECO:0007669"/>
    <property type="project" value="TreeGrafter"/>
</dbReference>
<feature type="non-terminal residue" evidence="5">
    <location>
        <position position="469"/>
    </location>
</feature>
<feature type="domain" description="TOG" evidence="4">
    <location>
        <begin position="126"/>
        <end position="337"/>
    </location>
</feature>
<dbReference type="GO" id="GO:0006417">
    <property type="term" value="P:regulation of translation"/>
    <property type="evidence" value="ECO:0007669"/>
    <property type="project" value="TreeGrafter"/>
</dbReference>
<feature type="compositionally biased region" description="Low complexity" evidence="3">
    <location>
        <begin position="11"/>
        <end position="28"/>
    </location>
</feature>
<dbReference type="PANTHER" id="PTHR23346:SF7">
    <property type="entry name" value="STALLED RIBOSOME SENSOR GCN1"/>
    <property type="match status" value="1"/>
</dbReference>
<dbReference type="InterPro" id="IPR034085">
    <property type="entry name" value="TOG"/>
</dbReference>
<evidence type="ECO:0000256" key="2">
    <source>
        <dbReference type="PROSITE-ProRule" id="PRU00103"/>
    </source>
</evidence>
<dbReference type="AlphaFoldDB" id="A0A8H7ZQR7"/>
<feature type="repeat" description="HEAT" evidence="2">
    <location>
        <begin position="279"/>
        <end position="316"/>
    </location>
</feature>
<accession>A0A8H7ZQR7</accession>
<keyword evidence="6" id="KW-1185">Reference proteome</keyword>
<dbReference type="Pfam" id="PF24987">
    <property type="entry name" value="HEAT_EF3_N"/>
    <property type="match status" value="1"/>
</dbReference>
<evidence type="ECO:0000313" key="5">
    <source>
        <dbReference type="EMBL" id="KAG5457495.1"/>
    </source>
</evidence>
<evidence type="ECO:0000256" key="1">
    <source>
        <dbReference type="ARBA" id="ARBA00022737"/>
    </source>
</evidence>